<reference evidence="2 3" key="1">
    <citation type="journal article" date="2019" name="Int. J. Syst. Evol. Microbiol.">
        <title>The Global Catalogue of Microorganisms (GCM) 10K type strain sequencing project: providing services to taxonomists for standard genome sequencing and annotation.</title>
        <authorList>
            <consortium name="The Broad Institute Genomics Platform"/>
            <consortium name="The Broad Institute Genome Sequencing Center for Infectious Disease"/>
            <person name="Wu L."/>
            <person name="Ma J."/>
        </authorList>
    </citation>
    <scope>NUCLEOTIDE SEQUENCE [LARGE SCALE GENOMIC DNA]</scope>
    <source>
        <strain evidence="2 3">GX26</strain>
    </source>
</reference>
<sequence>MEDDVSESNADIERRTHDDGNAAPRADSWTDARTRAQSHTRCRGGYRDRAAEIDTEGV</sequence>
<dbReference type="Proteomes" id="UP001596395">
    <property type="component" value="Unassembled WGS sequence"/>
</dbReference>
<feature type="compositionally biased region" description="Basic and acidic residues" evidence="1">
    <location>
        <begin position="11"/>
        <end position="20"/>
    </location>
</feature>
<evidence type="ECO:0000256" key="1">
    <source>
        <dbReference type="SAM" id="MobiDB-lite"/>
    </source>
</evidence>
<feature type="region of interest" description="Disordered" evidence="1">
    <location>
        <begin position="1"/>
        <end position="58"/>
    </location>
</feature>
<accession>A0ABD5VG86</accession>
<dbReference type="EMBL" id="JBHSXN010000003">
    <property type="protein sequence ID" value="MFC6954424.1"/>
    <property type="molecule type" value="Genomic_DNA"/>
</dbReference>
<proteinExistence type="predicted"/>
<protein>
    <submittedName>
        <fullName evidence="2">Uncharacterized protein</fullName>
    </submittedName>
</protein>
<organism evidence="2 3">
    <name type="scientific">Halorubellus litoreus</name>
    <dbReference type="NCBI Taxonomy" id="755308"/>
    <lineage>
        <taxon>Archaea</taxon>
        <taxon>Methanobacteriati</taxon>
        <taxon>Methanobacteriota</taxon>
        <taxon>Stenosarchaea group</taxon>
        <taxon>Halobacteria</taxon>
        <taxon>Halobacteriales</taxon>
        <taxon>Halorubellaceae</taxon>
        <taxon>Halorubellus</taxon>
    </lineage>
</organism>
<keyword evidence="3" id="KW-1185">Reference proteome</keyword>
<dbReference type="RefSeq" id="WP_336351373.1">
    <property type="nucleotide sequence ID" value="NZ_JAZAQL010000003.1"/>
</dbReference>
<dbReference type="AlphaFoldDB" id="A0ABD5VG86"/>
<evidence type="ECO:0000313" key="2">
    <source>
        <dbReference type="EMBL" id="MFC6954424.1"/>
    </source>
</evidence>
<evidence type="ECO:0000313" key="3">
    <source>
        <dbReference type="Proteomes" id="UP001596395"/>
    </source>
</evidence>
<name>A0ABD5VG86_9EURY</name>
<gene>
    <name evidence="2" type="ORF">ACFQGB_16290</name>
</gene>
<comment type="caution">
    <text evidence="2">The sequence shown here is derived from an EMBL/GenBank/DDBJ whole genome shotgun (WGS) entry which is preliminary data.</text>
</comment>